<dbReference type="eggNOG" id="COG1233">
    <property type="taxonomic scope" value="Bacteria"/>
</dbReference>
<dbReference type="HOGENOM" id="CLU_019722_2_1_11"/>
<evidence type="ECO:0000313" key="8">
    <source>
        <dbReference type="Proteomes" id="UP000008838"/>
    </source>
</evidence>
<name>B2GHF4_KOCRD</name>
<dbReference type="EC" id="1.14.99.-" evidence="7"/>
<accession>B2GHF4</accession>
<evidence type="ECO:0000256" key="4">
    <source>
        <dbReference type="RuleBase" id="RU362075"/>
    </source>
</evidence>
<dbReference type="SUPFAM" id="SSF51905">
    <property type="entry name" value="FAD/NAD(P)-binding domain"/>
    <property type="match status" value="1"/>
</dbReference>
<reference evidence="7 8" key="1">
    <citation type="journal article" date="2008" name="J. Bacteriol.">
        <title>Complete genome sequence of the soil actinomycete Kocuria rhizophila.</title>
        <authorList>
            <person name="Takarada H."/>
            <person name="Sekine M."/>
            <person name="Kosugi H."/>
            <person name="Matsuo Y."/>
            <person name="Fujisawa T."/>
            <person name="Omata S."/>
            <person name="Kishi E."/>
            <person name="Shimizu A."/>
            <person name="Tsukatani N."/>
            <person name="Tanikawa S."/>
            <person name="Fujita N."/>
            <person name="Harayama S."/>
        </authorList>
    </citation>
    <scope>NUCLEOTIDE SEQUENCE [LARGE SCALE GENOMIC DNA]</scope>
    <source>
        <strain evidence="8">ATCC 9341 / DSM 348 / NBRC 103217 / DC2201</strain>
    </source>
</reference>
<organism evidence="7 8">
    <name type="scientific">Kocuria rhizophila (strain ATCC 9341 / DSM 348 / NBRC 103217 / DC2201)</name>
    <dbReference type="NCBI Taxonomy" id="378753"/>
    <lineage>
        <taxon>Bacteria</taxon>
        <taxon>Bacillati</taxon>
        <taxon>Actinomycetota</taxon>
        <taxon>Actinomycetes</taxon>
        <taxon>Micrococcales</taxon>
        <taxon>Micrococcaceae</taxon>
        <taxon>Kocuria</taxon>
    </lineage>
</organism>
<evidence type="ECO:0000256" key="3">
    <source>
        <dbReference type="ARBA" id="ARBA00023002"/>
    </source>
</evidence>
<feature type="compositionally biased region" description="Basic and acidic residues" evidence="5">
    <location>
        <begin position="12"/>
        <end position="21"/>
    </location>
</feature>
<dbReference type="STRING" id="378753.KRH_20830"/>
<dbReference type="PANTHER" id="PTHR43734">
    <property type="entry name" value="PHYTOENE DESATURASE"/>
    <property type="match status" value="1"/>
</dbReference>
<comment type="similarity">
    <text evidence="4">Belongs to the carotenoid/retinoid oxidoreductase family.</text>
</comment>
<dbReference type="Gene3D" id="3.50.50.60">
    <property type="entry name" value="FAD/NAD(P)-binding domain"/>
    <property type="match status" value="2"/>
</dbReference>
<evidence type="ECO:0000259" key="6">
    <source>
        <dbReference type="Pfam" id="PF01593"/>
    </source>
</evidence>
<dbReference type="KEGG" id="krh:KRH_20830"/>
<evidence type="ECO:0000256" key="1">
    <source>
        <dbReference type="ARBA" id="ARBA00004829"/>
    </source>
</evidence>
<feature type="domain" description="Amine oxidase" evidence="6">
    <location>
        <begin position="36"/>
        <end position="286"/>
    </location>
</feature>
<dbReference type="GO" id="GO:0016117">
    <property type="term" value="P:carotenoid biosynthetic process"/>
    <property type="evidence" value="ECO:0007669"/>
    <property type="project" value="UniProtKB-KW"/>
</dbReference>
<dbReference type="NCBIfam" id="TIGR02734">
    <property type="entry name" value="crtI_fam"/>
    <property type="match status" value="1"/>
</dbReference>
<gene>
    <name evidence="7" type="primary">crtI</name>
    <name evidence="7" type="ordered locus">KRH_20830</name>
</gene>
<evidence type="ECO:0000256" key="5">
    <source>
        <dbReference type="SAM" id="MobiDB-lite"/>
    </source>
</evidence>
<dbReference type="GO" id="GO:0016491">
    <property type="term" value="F:oxidoreductase activity"/>
    <property type="evidence" value="ECO:0007669"/>
    <property type="project" value="UniProtKB-KW"/>
</dbReference>
<dbReference type="Pfam" id="PF01593">
    <property type="entry name" value="Amino_oxidase"/>
    <property type="match status" value="1"/>
</dbReference>
<feature type="region of interest" description="Disordered" evidence="5">
    <location>
        <begin position="312"/>
        <end position="381"/>
    </location>
</feature>
<dbReference type="EMBL" id="AP009152">
    <property type="protein sequence ID" value="BAG30430.1"/>
    <property type="molecule type" value="Genomic_DNA"/>
</dbReference>
<protein>
    <submittedName>
        <fullName evidence="7">Phytoene desaturase</fullName>
        <ecNumber evidence="7">1.14.99.-</ecNumber>
    </submittedName>
</protein>
<dbReference type="Proteomes" id="UP000008838">
    <property type="component" value="Chromosome"/>
</dbReference>
<evidence type="ECO:0000313" key="7">
    <source>
        <dbReference type="EMBL" id="BAG30430.1"/>
    </source>
</evidence>
<dbReference type="RefSeq" id="WP_012399151.1">
    <property type="nucleotide sequence ID" value="NC_010617.1"/>
</dbReference>
<evidence type="ECO:0000256" key="2">
    <source>
        <dbReference type="ARBA" id="ARBA00022746"/>
    </source>
</evidence>
<dbReference type="InterPro" id="IPR014105">
    <property type="entry name" value="Carotenoid/retinoid_OxRdtase"/>
</dbReference>
<keyword evidence="8" id="KW-1185">Reference proteome</keyword>
<dbReference type="InterPro" id="IPR002937">
    <property type="entry name" value="Amino_oxidase"/>
</dbReference>
<keyword evidence="3 4" id="KW-0560">Oxidoreductase</keyword>
<keyword evidence="2 4" id="KW-0125">Carotenoid biosynthesis</keyword>
<comment type="pathway">
    <text evidence="1 4">Carotenoid biosynthesis.</text>
</comment>
<dbReference type="PANTHER" id="PTHR43734:SF1">
    <property type="entry name" value="PHYTOENE DESATURASE"/>
    <property type="match status" value="1"/>
</dbReference>
<sequence length="621" mass="66198">MTDGNRTTRHPTRPENAHRGSPDGGAPRTVVVGGGFAGLATAGLLARDGHRVTLLEQRDTLGGRSGRWSAEGFTFDTGPSWYLMPEVIDRWFTLMGSSADEQLDLRRLDPGYRTFFEQHLDEPPTDVRAGHAEELFERLDPGSSEALRAYLGSGAEVYDLAKKHFLYTNFSRPTDLARAEVLRNLPRLGGLLSTSMQRYVAARFRDPRQRQILGYPAVFLGASPDTAPAMYHLMSHLDLTDGVQYPVGGFAALVDAMERLVRAAGVEIVTGAEVTGIEVAPAPASLRSRVGAARARRRSAGSVTGVTWRAAAPEEGVRAGQDGAAGAPGARGAVRDADGPGGVVEGPGVVAEGRGTRTDASAEARGAGTDAPAGQPGDGEERTVTADVVIGAADLHHLQTRLLPDDFRAPESRWTHRDPGPSGVLVCLGVRGKLPQLVHHNLLFTADWDDNFGRIADGTPLAEQTSIYVSMTSATDPGTAPEGDENLFILVPSPAVPEWGRGGVRTPDTDEPGSPQVERVADAAIAQLARWAEIPDLAERIVVRRTYGPGDFEAQFNAWRGSMLGPGHTLRQSALFRPGVTDPGIEGLYYAGSSVRPGIGVPMCLISSEVVRDAVRERGGR</sequence>
<feature type="compositionally biased region" description="Low complexity" evidence="5">
    <location>
        <begin position="318"/>
        <end position="332"/>
    </location>
</feature>
<feature type="region of interest" description="Disordered" evidence="5">
    <location>
        <begin position="1"/>
        <end position="28"/>
    </location>
</feature>
<dbReference type="AlphaFoldDB" id="B2GHF4"/>
<proteinExistence type="inferred from homology"/>
<dbReference type="InterPro" id="IPR036188">
    <property type="entry name" value="FAD/NAD-bd_sf"/>
</dbReference>